<keyword evidence="1" id="KW-0645">Protease</keyword>
<dbReference type="Pfam" id="PF17921">
    <property type="entry name" value="Integrase_H2C2"/>
    <property type="match status" value="1"/>
</dbReference>
<dbReference type="AlphaFoldDB" id="A0AAQ3T294"/>
<dbReference type="GO" id="GO:0004190">
    <property type="term" value="F:aspartic-type endopeptidase activity"/>
    <property type="evidence" value="ECO:0007669"/>
    <property type="project" value="UniProtKB-KW"/>
</dbReference>
<dbReference type="InterPro" id="IPR050951">
    <property type="entry name" value="Retrovirus_Pol_polyprotein"/>
</dbReference>
<protein>
    <recommendedName>
        <fullName evidence="16">Reverse transcriptase domain-containing protein</fullName>
    </recommendedName>
</protein>
<dbReference type="Gene3D" id="1.10.340.70">
    <property type="match status" value="1"/>
</dbReference>
<evidence type="ECO:0008006" key="16">
    <source>
        <dbReference type="Google" id="ProtNLM"/>
    </source>
</evidence>
<dbReference type="InterPro" id="IPR000477">
    <property type="entry name" value="RT_dom"/>
</dbReference>
<keyword evidence="8" id="KW-0808">Transferase</keyword>
<evidence type="ECO:0000256" key="7">
    <source>
        <dbReference type="ARBA" id="ARBA00022918"/>
    </source>
</evidence>
<keyword evidence="2" id="KW-0479">Metal-binding</keyword>
<keyword evidence="10" id="KW-0233">DNA recombination</keyword>
<evidence type="ECO:0000256" key="4">
    <source>
        <dbReference type="ARBA" id="ARBA00022801"/>
    </source>
</evidence>
<keyword evidence="5" id="KW-0460">Magnesium</keyword>
<dbReference type="InterPro" id="IPR056924">
    <property type="entry name" value="SH3_Tf2-1"/>
</dbReference>
<dbReference type="Proteomes" id="UP001341281">
    <property type="component" value="Chromosome 03"/>
</dbReference>
<keyword evidence="15" id="KW-1185">Reference proteome</keyword>
<evidence type="ECO:0000256" key="5">
    <source>
        <dbReference type="ARBA" id="ARBA00022842"/>
    </source>
</evidence>
<evidence type="ECO:0000313" key="14">
    <source>
        <dbReference type="EMBL" id="WVZ63849.1"/>
    </source>
</evidence>
<dbReference type="SUPFAM" id="SSF56672">
    <property type="entry name" value="DNA/RNA polymerases"/>
    <property type="match status" value="1"/>
</dbReference>
<dbReference type="InterPro" id="IPR043128">
    <property type="entry name" value="Rev_trsase/Diguanyl_cyclase"/>
</dbReference>
<evidence type="ECO:0000313" key="15">
    <source>
        <dbReference type="Proteomes" id="UP001341281"/>
    </source>
</evidence>
<dbReference type="Pfam" id="PF00078">
    <property type="entry name" value="RVT_1"/>
    <property type="match status" value="1"/>
</dbReference>
<evidence type="ECO:0000256" key="10">
    <source>
        <dbReference type="ARBA" id="ARBA00023172"/>
    </source>
</evidence>
<dbReference type="InterPro" id="IPR041588">
    <property type="entry name" value="Integrase_H2C2"/>
</dbReference>
<dbReference type="GO" id="GO:0003677">
    <property type="term" value="F:DNA binding"/>
    <property type="evidence" value="ECO:0007669"/>
    <property type="project" value="UniProtKB-KW"/>
</dbReference>
<dbReference type="GO" id="GO:0006508">
    <property type="term" value="P:proteolysis"/>
    <property type="evidence" value="ECO:0007669"/>
    <property type="project" value="UniProtKB-KW"/>
</dbReference>
<keyword evidence="4" id="KW-0378">Hydrolase</keyword>
<sequence length="400" mass="47144">MSFGLNTAPHYFMETMNYMLHKFDHFVVVFIYDIPIFSKTEKEHEQHLTMVLQTLCDNKFFAKLKNYEFWLLEVDFSGPVINEKGISVDPNKVSTVVAWEKPSNIKERFVKDLSFTAKPLSKLTHTNVNEYELSFRALKEKLVSSPVLALPELVGLGCVVMQDRKGVKKRILEGRVENFTLDDSRAIRFRGCLCVPQKAQVMDDIIREAHRSRYTLHPSENKMYQDLKKNYWWKRMKIQVANWEDHMPLVEFTYNNSYHASIKRVPFEVLYGQKWRSPLCWDIVGENVVIGPDWVEDHVLLKVSPTEGVVIFGTERKLRPRLEKLAYRLELPKSMKGVHNVFHVSMPRKYLRDPERHIDLKLVTIEQYLSFEAHPIRILEDSDTVLWHRTLKYGKLLWTN</sequence>
<keyword evidence="3" id="KW-0064">Aspartyl protease</keyword>
<organism evidence="14 15">
    <name type="scientific">Paspalum notatum var. saurae</name>
    <dbReference type="NCBI Taxonomy" id="547442"/>
    <lineage>
        <taxon>Eukaryota</taxon>
        <taxon>Viridiplantae</taxon>
        <taxon>Streptophyta</taxon>
        <taxon>Embryophyta</taxon>
        <taxon>Tracheophyta</taxon>
        <taxon>Spermatophyta</taxon>
        <taxon>Magnoliopsida</taxon>
        <taxon>Liliopsida</taxon>
        <taxon>Poales</taxon>
        <taxon>Poaceae</taxon>
        <taxon>PACMAD clade</taxon>
        <taxon>Panicoideae</taxon>
        <taxon>Andropogonodae</taxon>
        <taxon>Paspaleae</taxon>
        <taxon>Paspalinae</taxon>
        <taxon>Paspalum</taxon>
    </lineage>
</organism>
<feature type="domain" description="Reverse transcriptase" evidence="11">
    <location>
        <begin position="1"/>
        <end position="70"/>
    </location>
</feature>
<evidence type="ECO:0000259" key="13">
    <source>
        <dbReference type="Pfam" id="PF24626"/>
    </source>
</evidence>
<dbReference type="GO" id="GO:0003887">
    <property type="term" value="F:DNA-directed DNA polymerase activity"/>
    <property type="evidence" value="ECO:0007669"/>
    <property type="project" value="UniProtKB-KW"/>
</dbReference>
<proteinExistence type="predicted"/>
<feature type="domain" description="Integrase zinc-binding" evidence="12">
    <location>
        <begin position="202"/>
        <end position="243"/>
    </location>
</feature>
<keyword evidence="7" id="KW-0695">RNA-directed DNA polymerase</keyword>
<evidence type="ECO:0000256" key="1">
    <source>
        <dbReference type="ARBA" id="ARBA00022670"/>
    </source>
</evidence>
<dbReference type="PANTHER" id="PTHR37984">
    <property type="entry name" value="PROTEIN CBG26694"/>
    <property type="match status" value="1"/>
</dbReference>
<dbReference type="PANTHER" id="PTHR37984:SF5">
    <property type="entry name" value="PROTEIN NYNRIN-LIKE"/>
    <property type="match status" value="1"/>
</dbReference>
<evidence type="ECO:0000259" key="12">
    <source>
        <dbReference type="Pfam" id="PF17921"/>
    </source>
</evidence>
<reference evidence="14 15" key="1">
    <citation type="submission" date="2024-02" db="EMBL/GenBank/DDBJ databases">
        <title>High-quality chromosome-scale genome assembly of Pensacola bahiagrass (Paspalum notatum Flugge var. saurae).</title>
        <authorList>
            <person name="Vega J.M."/>
            <person name="Podio M."/>
            <person name="Orjuela J."/>
            <person name="Siena L.A."/>
            <person name="Pessino S.C."/>
            <person name="Combes M.C."/>
            <person name="Mariac C."/>
            <person name="Albertini E."/>
            <person name="Pupilli F."/>
            <person name="Ortiz J.P.A."/>
            <person name="Leblanc O."/>
        </authorList>
    </citation>
    <scope>NUCLEOTIDE SEQUENCE [LARGE SCALE GENOMIC DNA]</scope>
    <source>
        <strain evidence="14">R1</strain>
        <tissue evidence="14">Leaf</tissue>
    </source>
</reference>
<dbReference type="GO" id="GO:0003964">
    <property type="term" value="F:RNA-directed DNA polymerase activity"/>
    <property type="evidence" value="ECO:0007669"/>
    <property type="project" value="UniProtKB-KW"/>
</dbReference>
<name>A0AAQ3T294_PASNO</name>
<dbReference type="GO" id="GO:0006310">
    <property type="term" value="P:DNA recombination"/>
    <property type="evidence" value="ECO:0007669"/>
    <property type="project" value="UniProtKB-KW"/>
</dbReference>
<dbReference type="InterPro" id="IPR043502">
    <property type="entry name" value="DNA/RNA_pol_sf"/>
</dbReference>
<evidence type="ECO:0000259" key="11">
    <source>
        <dbReference type="Pfam" id="PF00078"/>
    </source>
</evidence>
<gene>
    <name evidence="14" type="ORF">U9M48_013447</name>
</gene>
<feature type="domain" description="Tf2-1-like SH3-like" evidence="13">
    <location>
        <begin position="297"/>
        <end position="350"/>
    </location>
</feature>
<keyword evidence="8" id="KW-0548">Nucleotidyltransferase</keyword>
<dbReference type="Gene3D" id="3.30.70.270">
    <property type="match status" value="2"/>
</dbReference>
<evidence type="ECO:0000256" key="2">
    <source>
        <dbReference type="ARBA" id="ARBA00022723"/>
    </source>
</evidence>
<dbReference type="EMBL" id="CP144747">
    <property type="protein sequence ID" value="WVZ63849.1"/>
    <property type="molecule type" value="Genomic_DNA"/>
</dbReference>
<dbReference type="Pfam" id="PF24626">
    <property type="entry name" value="SH3_Tf2-1"/>
    <property type="match status" value="1"/>
</dbReference>
<evidence type="ECO:0000256" key="9">
    <source>
        <dbReference type="ARBA" id="ARBA00023125"/>
    </source>
</evidence>
<keyword evidence="9" id="KW-0238">DNA-binding</keyword>
<dbReference type="GO" id="GO:0046872">
    <property type="term" value="F:metal ion binding"/>
    <property type="evidence" value="ECO:0007669"/>
    <property type="project" value="UniProtKB-KW"/>
</dbReference>
<keyword evidence="6" id="KW-0229">DNA integration</keyword>
<accession>A0AAQ3T294</accession>
<keyword evidence="8" id="KW-0239">DNA-directed DNA polymerase</keyword>
<evidence type="ECO:0000256" key="8">
    <source>
        <dbReference type="ARBA" id="ARBA00022932"/>
    </source>
</evidence>
<dbReference type="GO" id="GO:0015074">
    <property type="term" value="P:DNA integration"/>
    <property type="evidence" value="ECO:0007669"/>
    <property type="project" value="UniProtKB-KW"/>
</dbReference>
<evidence type="ECO:0000256" key="6">
    <source>
        <dbReference type="ARBA" id="ARBA00022908"/>
    </source>
</evidence>
<evidence type="ECO:0000256" key="3">
    <source>
        <dbReference type="ARBA" id="ARBA00022750"/>
    </source>
</evidence>